<keyword evidence="4" id="KW-0505">Motor protein</keyword>
<feature type="domain" description="Myosin motor" evidence="7">
    <location>
        <begin position="1"/>
        <end position="200"/>
    </location>
</feature>
<dbReference type="SUPFAM" id="SSF52540">
    <property type="entry name" value="P-loop containing nucleoside triphosphate hydrolases"/>
    <property type="match status" value="1"/>
</dbReference>
<reference evidence="8" key="1">
    <citation type="submission" date="2021-02" db="EMBL/GenBank/DDBJ databases">
        <authorList>
            <person name="Dougan E. K."/>
            <person name="Rhodes N."/>
            <person name="Thang M."/>
            <person name="Chan C."/>
        </authorList>
    </citation>
    <scope>NUCLEOTIDE SEQUENCE</scope>
</reference>
<keyword evidence="5 6" id="KW-0009">Actin-binding</keyword>
<feature type="non-terminal residue" evidence="8">
    <location>
        <position position="200"/>
    </location>
</feature>
<dbReference type="GO" id="GO:0005737">
    <property type="term" value="C:cytoplasm"/>
    <property type="evidence" value="ECO:0007669"/>
    <property type="project" value="TreeGrafter"/>
</dbReference>
<dbReference type="PANTHER" id="PTHR13140:SF706">
    <property type="entry name" value="DILUTE CLASS UNCONVENTIONAL MYOSIN, ISOFORM C"/>
    <property type="match status" value="1"/>
</dbReference>
<evidence type="ECO:0000256" key="3">
    <source>
        <dbReference type="ARBA" id="ARBA00023123"/>
    </source>
</evidence>
<dbReference type="EMBL" id="CAJNNW010013032">
    <property type="protein sequence ID" value="CAE8654962.1"/>
    <property type="molecule type" value="Genomic_DNA"/>
</dbReference>
<dbReference type="GO" id="GO:0000146">
    <property type="term" value="F:microfilament motor activity"/>
    <property type="evidence" value="ECO:0007669"/>
    <property type="project" value="TreeGrafter"/>
</dbReference>
<comment type="caution">
    <text evidence="8">The sequence shown here is derived from an EMBL/GenBank/DDBJ whole genome shotgun (WGS) entry which is preliminary data.</text>
</comment>
<dbReference type="InterPro" id="IPR036961">
    <property type="entry name" value="Kinesin_motor_dom_sf"/>
</dbReference>
<comment type="caution">
    <text evidence="6">Lacks conserved residue(s) required for the propagation of feature annotation.</text>
</comment>
<evidence type="ECO:0000256" key="1">
    <source>
        <dbReference type="ARBA" id="ARBA00022741"/>
    </source>
</evidence>
<keyword evidence="3 6" id="KW-0518">Myosin</keyword>
<gene>
    <name evidence="8" type="ORF">PGLA2088_LOCUS11324</name>
</gene>
<proteinExistence type="inferred from homology"/>
<keyword evidence="1" id="KW-0547">Nucleotide-binding</keyword>
<organism evidence="8 9">
    <name type="scientific">Polarella glacialis</name>
    <name type="common">Dinoflagellate</name>
    <dbReference type="NCBI Taxonomy" id="89957"/>
    <lineage>
        <taxon>Eukaryota</taxon>
        <taxon>Sar</taxon>
        <taxon>Alveolata</taxon>
        <taxon>Dinophyceae</taxon>
        <taxon>Suessiales</taxon>
        <taxon>Suessiaceae</taxon>
        <taxon>Polarella</taxon>
    </lineage>
</organism>
<evidence type="ECO:0000256" key="2">
    <source>
        <dbReference type="ARBA" id="ARBA00022840"/>
    </source>
</evidence>
<dbReference type="GO" id="GO:0005524">
    <property type="term" value="F:ATP binding"/>
    <property type="evidence" value="ECO:0007669"/>
    <property type="project" value="UniProtKB-KW"/>
</dbReference>
<keyword evidence="2" id="KW-0067">ATP-binding</keyword>
<comment type="similarity">
    <text evidence="6">Belongs to the TRAFAC class myosin-kinesin ATPase superfamily. Myosin family.</text>
</comment>
<dbReference type="GO" id="GO:0016020">
    <property type="term" value="C:membrane"/>
    <property type="evidence" value="ECO:0007669"/>
    <property type="project" value="TreeGrafter"/>
</dbReference>
<dbReference type="InterPro" id="IPR027417">
    <property type="entry name" value="P-loop_NTPase"/>
</dbReference>
<evidence type="ECO:0000256" key="5">
    <source>
        <dbReference type="ARBA" id="ARBA00023203"/>
    </source>
</evidence>
<dbReference type="InterPro" id="IPR001609">
    <property type="entry name" value="Myosin_head_motor_dom-like"/>
</dbReference>
<feature type="non-terminal residue" evidence="8">
    <location>
        <position position="1"/>
    </location>
</feature>
<dbReference type="GO" id="GO:0016459">
    <property type="term" value="C:myosin complex"/>
    <property type="evidence" value="ECO:0007669"/>
    <property type="project" value="UniProtKB-KW"/>
</dbReference>
<dbReference type="Pfam" id="PF00063">
    <property type="entry name" value="Myosin_head"/>
    <property type="match status" value="1"/>
</dbReference>
<dbReference type="GO" id="GO:0007015">
    <property type="term" value="P:actin filament organization"/>
    <property type="evidence" value="ECO:0007669"/>
    <property type="project" value="TreeGrafter"/>
</dbReference>
<sequence>ARTLRNDNSSRFGKFIELQFKPQTGSATQVLQPGMTGESLRLCGARIRHYLLEKVRVCEQQEGERNYHIFYEACAAAVASNGKDYCFPQILSKDKVKEEFTINLEGFAELTNYAFLTRSTCKTLKDVDDVEMFERRLNAMLTIGIKREDVSEIFHMIAAVLNLGNTKFDAPPNNSEGSMVMQECSANIKVAEKLLGVPHG</sequence>
<evidence type="ECO:0000256" key="4">
    <source>
        <dbReference type="ARBA" id="ARBA00023175"/>
    </source>
</evidence>
<evidence type="ECO:0000313" key="9">
    <source>
        <dbReference type="Proteomes" id="UP000626109"/>
    </source>
</evidence>
<accession>A0A813ITS8</accession>
<dbReference type="Proteomes" id="UP000626109">
    <property type="component" value="Unassembled WGS sequence"/>
</dbReference>
<dbReference type="GO" id="GO:0051015">
    <property type="term" value="F:actin filament binding"/>
    <property type="evidence" value="ECO:0007669"/>
    <property type="project" value="TreeGrafter"/>
</dbReference>
<dbReference type="AlphaFoldDB" id="A0A813ITS8"/>
<evidence type="ECO:0000313" key="8">
    <source>
        <dbReference type="EMBL" id="CAE8654962.1"/>
    </source>
</evidence>
<protein>
    <recommendedName>
        <fullName evidence="7">Myosin motor domain-containing protein</fullName>
    </recommendedName>
</protein>
<dbReference type="PANTHER" id="PTHR13140">
    <property type="entry name" value="MYOSIN"/>
    <property type="match status" value="1"/>
</dbReference>
<name>A0A813ITS8_POLGL</name>
<dbReference type="PROSITE" id="PS51456">
    <property type="entry name" value="MYOSIN_MOTOR"/>
    <property type="match status" value="1"/>
</dbReference>
<evidence type="ECO:0000259" key="7">
    <source>
        <dbReference type="PROSITE" id="PS51456"/>
    </source>
</evidence>
<dbReference type="Gene3D" id="3.40.850.10">
    <property type="entry name" value="Kinesin motor domain"/>
    <property type="match status" value="1"/>
</dbReference>
<evidence type="ECO:0000256" key="6">
    <source>
        <dbReference type="PROSITE-ProRule" id="PRU00782"/>
    </source>
</evidence>